<name>A0A377GWB2_9FUSO</name>
<dbReference type="Pfam" id="PF03724">
    <property type="entry name" value="META"/>
    <property type="match status" value="1"/>
</dbReference>
<proteinExistence type="predicted"/>
<evidence type="ECO:0000256" key="1">
    <source>
        <dbReference type="SAM" id="SignalP"/>
    </source>
</evidence>
<keyword evidence="4" id="KW-1185">Reference proteome</keyword>
<gene>
    <name evidence="3" type="ORF">NCTC10723_00736</name>
</gene>
<dbReference type="PANTHER" id="PTHR35535">
    <property type="entry name" value="HEAT SHOCK PROTEIN HSLJ"/>
    <property type="match status" value="1"/>
</dbReference>
<keyword evidence="1" id="KW-0732">Signal</keyword>
<dbReference type="InterPro" id="IPR005184">
    <property type="entry name" value="DUF306_Meta_HslJ"/>
</dbReference>
<accession>A0A377GWB2</accession>
<organism evidence="3 4">
    <name type="scientific">Fusobacterium necrogenes</name>
    <dbReference type="NCBI Taxonomy" id="858"/>
    <lineage>
        <taxon>Bacteria</taxon>
        <taxon>Fusobacteriati</taxon>
        <taxon>Fusobacteriota</taxon>
        <taxon>Fusobacteriia</taxon>
        <taxon>Fusobacteriales</taxon>
        <taxon>Fusobacteriaceae</taxon>
        <taxon>Fusobacterium</taxon>
    </lineage>
</organism>
<evidence type="ECO:0000259" key="2">
    <source>
        <dbReference type="Pfam" id="PF03724"/>
    </source>
</evidence>
<sequence length="142" mass="15394">MKKTVVMLTMLGLALGGCTALEKTNEAVEKVGTVTQTAQTMLDINSIKGQEFTLENSDITISFDNTRVYGFSGVNRYFGGLTVQGSSIVIENIASTMMAGPQDKMEEEASYLKTLAEMTYMRIEGKSVILTGNGKTLKFLGK</sequence>
<feature type="domain" description="DUF306" evidence="2">
    <location>
        <begin position="42"/>
        <end position="137"/>
    </location>
</feature>
<evidence type="ECO:0000313" key="3">
    <source>
        <dbReference type="EMBL" id="STO31290.1"/>
    </source>
</evidence>
<dbReference type="EMBL" id="UGGU01000003">
    <property type="protein sequence ID" value="STO31290.1"/>
    <property type="molecule type" value="Genomic_DNA"/>
</dbReference>
<evidence type="ECO:0000313" key="4">
    <source>
        <dbReference type="Proteomes" id="UP000255328"/>
    </source>
</evidence>
<dbReference type="OrthoDB" id="95216at2"/>
<dbReference type="Gene3D" id="2.40.128.270">
    <property type="match status" value="1"/>
</dbReference>
<feature type="chain" id="PRO_5016605915" evidence="1">
    <location>
        <begin position="21"/>
        <end position="142"/>
    </location>
</feature>
<dbReference type="PANTHER" id="PTHR35535:SF1">
    <property type="entry name" value="HEAT SHOCK PROTEIN HSLJ"/>
    <property type="match status" value="1"/>
</dbReference>
<reference evidence="3 4" key="1">
    <citation type="submission" date="2018-06" db="EMBL/GenBank/DDBJ databases">
        <authorList>
            <consortium name="Pathogen Informatics"/>
            <person name="Doyle S."/>
        </authorList>
    </citation>
    <scope>NUCLEOTIDE SEQUENCE [LARGE SCALE GENOMIC DNA]</scope>
    <source>
        <strain evidence="3 4">NCTC10723</strain>
    </source>
</reference>
<dbReference type="RefSeq" id="WP_115269474.1">
    <property type="nucleotide sequence ID" value="NZ_CASFEE010000035.1"/>
</dbReference>
<dbReference type="PROSITE" id="PS51257">
    <property type="entry name" value="PROKAR_LIPOPROTEIN"/>
    <property type="match status" value="1"/>
</dbReference>
<feature type="signal peptide" evidence="1">
    <location>
        <begin position="1"/>
        <end position="20"/>
    </location>
</feature>
<dbReference type="Proteomes" id="UP000255328">
    <property type="component" value="Unassembled WGS sequence"/>
</dbReference>
<dbReference type="InterPro" id="IPR038670">
    <property type="entry name" value="HslJ-like_sf"/>
</dbReference>
<dbReference type="AlphaFoldDB" id="A0A377GWB2"/>
<dbReference type="InterPro" id="IPR053147">
    <property type="entry name" value="Hsp_HslJ-like"/>
</dbReference>
<protein>
    <submittedName>
        <fullName evidence="3">META domain</fullName>
    </submittedName>
</protein>